<protein>
    <submittedName>
        <fullName evidence="8">YitT family protein</fullName>
    </submittedName>
</protein>
<sequence>MNTLTRTTVKDFLIPYVATFVGCLLVAIAVNAFFVPFQLLSSGISGVAIIIYYIFNMPIGMAIFLLNIPIMIACYKFMGRSYTIVSIVGTGILSVLVDATAFLSEWHLIHDAMTSCITGGLLSGIGFGIIYKYDGNSGGLDVVGAIVKKFYSLEMGTAVMIINTVILFWAAYLFSLEKAILTFVSIYITAVITNKVVLGMKQRKAIIIISSKPEKIAQLLIHYVGRGVTFFHGEGAYTSQEKQVIYSVIKLTEVAKVKAIINRVDPQAFMTISDASEVVGQGFTLPLAPPPTKHI</sequence>
<dbReference type="InterPro" id="IPR003740">
    <property type="entry name" value="YitT"/>
</dbReference>
<keyword evidence="9" id="KW-1185">Reference proteome</keyword>
<feature type="transmembrane region" description="Helical" evidence="6">
    <location>
        <begin position="47"/>
        <end position="70"/>
    </location>
</feature>
<dbReference type="InterPro" id="IPR015867">
    <property type="entry name" value="N-reg_PII/ATP_PRibTrfase_C"/>
</dbReference>
<evidence type="ECO:0000259" key="7">
    <source>
        <dbReference type="Pfam" id="PF10035"/>
    </source>
</evidence>
<dbReference type="PROSITE" id="PS51257">
    <property type="entry name" value="PROKAR_LIPOPROTEIN"/>
    <property type="match status" value="1"/>
</dbReference>
<evidence type="ECO:0000256" key="3">
    <source>
        <dbReference type="ARBA" id="ARBA00022692"/>
    </source>
</evidence>
<dbReference type="PANTHER" id="PTHR33545">
    <property type="entry name" value="UPF0750 MEMBRANE PROTEIN YITT-RELATED"/>
    <property type="match status" value="1"/>
</dbReference>
<feature type="domain" description="DUF2179" evidence="7">
    <location>
        <begin position="226"/>
        <end position="280"/>
    </location>
</feature>
<proteinExistence type="predicted"/>
<dbReference type="RefSeq" id="WP_051245635.1">
    <property type="nucleotide sequence ID" value="NZ_CALXQD010000004.1"/>
</dbReference>
<reference evidence="8 9" key="1">
    <citation type="journal article" date="2021" name="Sci. Rep.">
        <title>The distribution of antibiotic resistance genes in chicken gut microbiota commensals.</title>
        <authorList>
            <person name="Juricova H."/>
            <person name="Matiasovicova J."/>
            <person name="Kubasova T."/>
            <person name="Cejkova D."/>
            <person name="Rychlik I."/>
        </authorList>
    </citation>
    <scope>NUCLEOTIDE SEQUENCE [LARGE SCALE GENOMIC DNA]</scope>
    <source>
        <strain evidence="8 9">An537</strain>
    </source>
</reference>
<keyword evidence="3 6" id="KW-0812">Transmembrane</keyword>
<comment type="caution">
    <text evidence="8">The sequence shown here is derived from an EMBL/GenBank/DDBJ whole genome shotgun (WGS) entry which is preliminary data.</text>
</comment>
<dbReference type="EMBL" id="JACJLA010000017">
    <property type="protein sequence ID" value="MBM6913331.1"/>
    <property type="molecule type" value="Genomic_DNA"/>
</dbReference>
<keyword evidence="4 6" id="KW-1133">Transmembrane helix</keyword>
<dbReference type="Gene3D" id="3.30.70.120">
    <property type="match status" value="1"/>
</dbReference>
<comment type="subcellular location">
    <subcellularLocation>
        <location evidence="1">Cell membrane</location>
        <topology evidence="1">Multi-pass membrane protein</topology>
    </subcellularLocation>
</comment>
<feature type="transmembrane region" description="Helical" evidence="6">
    <location>
        <begin position="12"/>
        <end position="35"/>
    </location>
</feature>
<feature type="transmembrane region" description="Helical" evidence="6">
    <location>
        <begin position="109"/>
        <end position="131"/>
    </location>
</feature>
<gene>
    <name evidence="8" type="ORF">H6A01_08360</name>
</gene>
<feature type="transmembrane region" description="Helical" evidence="6">
    <location>
        <begin position="151"/>
        <end position="174"/>
    </location>
</feature>
<feature type="transmembrane region" description="Helical" evidence="6">
    <location>
        <begin position="82"/>
        <end position="103"/>
    </location>
</feature>
<dbReference type="Pfam" id="PF10035">
    <property type="entry name" value="DUF2179"/>
    <property type="match status" value="1"/>
</dbReference>
<dbReference type="Pfam" id="PF02588">
    <property type="entry name" value="YitT_membrane"/>
    <property type="match status" value="1"/>
</dbReference>
<dbReference type="InterPro" id="IPR019264">
    <property type="entry name" value="DUF2179"/>
</dbReference>
<keyword evidence="5 6" id="KW-0472">Membrane</keyword>
<evidence type="ECO:0000256" key="6">
    <source>
        <dbReference type="SAM" id="Phobius"/>
    </source>
</evidence>
<keyword evidence="2" id="KW-1003">Cell membrane</keyword>
<feature type="transmembrane region" description="Helical" evidence="6">
    <location>
        <begin position="180"/>
        <end position="198"/>
    </location>
</feature>
<dbReference type="CDD" id="cd16380">
    <property type="entry name" value="YitT_C"/>
    <property type="match status" value="1"/>
</dbReference>
<dbReference type="PANTHER" id="PTHR33545:SF5">
    <property type="entry name" value="UPF0750 MEMBRANE PROTEIN YITT"/>
    <property type="match status" value="1"/>
</dbReference>
<evidence type="ECO:0000256" key="1">
    <source>
        <dbReference type="ARBA" id="ARBA00004651"/>
    </source>
</evidence>
<name>A0ABS2GGP9_9FIRM</name>
<evidence type="ECO:0000256" key="4">
    <source>
        <dbReference type="ARBA" id="ARBA00022989"/>
    </source>
</evidence>
<dbReference type="Proteomes" id="UP000707138">
    <property type="component" value="Unassembled WGS sequence"/>
</dbReference>
<accession>A0ABS2GGP9</accession>
<evidence type="ECO:0000256" key="5">
    <source>
        <dbReference type="ARBA" id="ARBA00023136"/>
    </source>
</evidence>
<evidence type="ECO:0000313" key="8">
    <source>
        <dbReference type="EMBL" id="MBM6913331.1"/>
    </source>
</evidence>
<evidence type="ECO:0000313" key="9">
    <source>
        <dbReference type="Proteomes" id="UP000707138"/>
    </source>
</evidence>
<dbReference type="PIRSF" id="PIRSF006483">
    <property type="entry name" value="Membrane_protein_YitT"/>
    <property type="match status" value="1"/>
</dbReference>
<organism evidence="8 9">
    <name type="scientific">Veillonella magna</name>
    <dbReference type="NCBI Taxonomy" id="464322"/>
    <lineage>
        <taxon>Bacteria</taxon>
        <taxon>Bacillati</taxon>
        <taxon>Bacillota</taxon>
        <taxon>Negativicutes</taxon>
        <taxon>Veillonellales</taxon>
        <taxon>Veillonellaceae</taxon>
        <taxon>Veillonella</taxon>
    </lineage>
</organism>
<dbReference type="InterPro" id="IPR051461">
    <property type="entry name" value="UPF0750_membrane"/>
</dbReference>
<evidence type="ECO:0000256" key="2">
    <source>
        <dbReference type="ARBA" id="ARBA00022475"/>
    </source>
</evidence>